<dbReference type="Proteomes" id="UP000189677">
    <property type="component" value="Chromosome"/>
</dbReference>
<dbReference type="KEGG" id="snw:BBN63_19875"/>
<reference evidence="1 2" key="1">
    <citation type="submission" date="2016-11" db="EMBL/GenBank/DDBJ databases">
        <title>Complete genome sequence of Streptomyces niveus SCSIO 3406.</title>
        <authorList>
            <person name="Zhu Q."/>
            <person name="Cheng W."/>
            <person name="Song Y."/>
            <person name="Li Q."/>
            <person name="Ju J."/>
        </authorList>
    </citation>
    <scope>NUCLEOTIDE SEQUENCE [LARGE SCALE GENOMIC DNA]</scope>
    <source>
        <strain evidence="1 2">SCSIO 3406</strain>
    </source>
</reference>
<dbReference type="InterPro" id="IPR045729">
    <property type="entry name" value="DUF6083"/>
</dbReference>
<sequence>MGAQAGAGESTCQSCGRLDPTVCVRGRAFPMAELCDDCWIDIANDLAEYEGATAGLTPKPGSDDVEWIEPAKCPECHGEIMAFPTNYDRSVHLASREFPAKEIPSRYRWRLMRIPGQFPPVAVRVAAAHPLPGELVRPAHVAVCLSPDAVAAVEDARESDLRRAQSREPG</sequence>
<name>A0A1U9QVD9_STRNV</name>
<evidence type="ECO:0000313" key="2">
    <source>
        <dbReference type="Proteomes" id="UP000189677"/>
    </source>
</evidence>
<gene>
    <name evidence="1" type="ORF">BBN63_19875</name>
</gene>
<dbReference type="AlphaFoldDB" id="A0A1U9QVD9"/>
<dbReference type="Pfam" id="PF19561">
    <property type="entry name" value="DUF6083"/>
    <property type="match status" value="1"/>
</dbReference>
<proteinExistence type="predicted"/>
<organism evidence="1 2">
    <name type="scientific">Streptomyces niveus</name>
    <name type="common">Streptomyces spheroides</name>
    <dbReference type="NCBI Taxonomy" id="193462"/>
    <lineage>
        <taxon>Bacteria</taxon>
        <taxon>Bacillati</taxon>
        <taxon>Actinomycetota</taxon>
        <taxon>Actinomycetes</taxon>
        <taxon>Kitasatosporales</taxon>
        <taxon>Streptomycetaceae</taxon>
        <taxon>Streptomyces</taxon>
    </lineage>
</organism>
<accession>A0A1U9QVD9</accession>
<keyword evidence="2" id="KW-1185">Reference proteome</keyword>
<evidence type="ECO:0000313" key="1">
    <source>
        <dbReference type="EMBL" id="AQU68137.1"/>
    </source>
</evidence>
<protein>
    <submittedName>
        <fullName evidence="1">Uncharacterized protein</fullName>
    </submittedName>
</protein>
<dbReference type="EMBL" id="CP018047">
    <property type="protein sequence ID" value="AQU68137.1"/>
    <property type="molecule type" value="Genomic_DNA"/>
</dbReference>